<name>A0A3B4YGT6_SERLL</name>
<dbReference type="AlphaFoldDB" id="A0A3B4YGT6"/>
<protein>
    <submittedName>
        <fullName evidence="2">Uncharacterized protein</fullName>
    </submittedName>
</protein>
<feature type="region of interest" description="Disordered" evidence="1">
    <location>
        <begin position="1"/>
        <end position="64"/>
    </location>
</feature>
<keyword evidence="3" id="KW-1185">Reference proteome</keyword>
<proteinExistence type="predicted"/>
<evidence type="ECO:0000313" key="3">
    <source>
        <dbReference type="Proteomes" id="UP000261360"/>
    </source>
</evidence>
<evidence type="ECO:0000313" key="2">
    <source>
        <dbReference type="Ensembl" id="ENSSLDP00000027386.1"/>
    </source>
</evidence>
<reference evidence="2" key="1">
    <citation type="submission" date="2025-08" db="UniProtKB">
        <authorList>
            <consortium name="Ensembl"/>
        </authorList>
    </citation>
    <scope>IDENTIFICATION</scope>
</reference>
<accession>A0A3B4YGT6</accession>
<organism evidence="2 3">
    <name type="scientific">Seriola lalandi dorsalis</name>
    <dbReference type="NCBI Taxonomy" id="1841481"/>
    <lineage>
        <taxon>Eukaryota</taxon>
        <taxon>Metazoa</taxon>
        <taxon>Chordata</taxon>
        <taxon>Craniata</taxon>
        <taxon>Vertebrata</taxon>
        <taxon>Euteleostomi</taxon>
        <taxon>Actinopterygii</taxon>
        <taxon>Neopterygii</taxon>
        <taxon>Teleostei</taxon>
        <taxon>Neoteleostei</taxon>
        <taxon>Acanthomorphata</taxon>
        <taxon>Carangaria</taxon>
        <taxon>Carangiformes</taxon>
        <taxon>Carangidae</taxon>
        <taxon>Seriola</taxon>
    </lineage>
</organism>
<dbReference type="GeneTree" id="ENSGT00940000178313"/>
<feature type="compositionally biased region" description="Polar residues" evidence="1">
    <location>
        <begin position="1"/>
        <end position="11"/>
    </location>
</feature>
<sequence length="114" mass="12321">LSTTGSPSSSAGLCRPARSPGKAGRSRAPGAPSYSNMCFQTEEGTNNRGGQKRFQSDHQLSGSSSIAPDCWDGALISCQSPFTCHSSKLFQSQPQLCRGEQRRQFSLRKGFDFQ</sequence>
<evidence type="ECO:0000256" key="1">
    <source>
        <dbReference type="SAM" id="MobiDB-lite"/>
    </source>
</evidence>
<dbReference type="Proteomes" id="UP000261360">
    <property type="component" value="Unplaced"/>
</dbReference>
<dbReference type="Ensembl" id="ENSSLDT00000028223.1">
    <property type="protein sequence ID" value="ENSSLDP00000027386.1"/>
    <property type="gene ID" value="ENSSLDG00000021254.1"/>
</dbReference>
<feature type="compositionally biased region" description="Polar residues" evidence="1">
    <location>
        <begin position="33"/>
        <end position="49"/>
    </location>
</feature>
<reference evidence="2" key="2">
    <citation type="submission" date="2025-09" db="UniProtKB">
        <authorList>
            <consortium name="Ensembl"/>
        </authorList>
    </citation>
    <scope>IDENTIFICATION</scope>
</reference>